<dbReference type="OrthoDB" id="637682at2759"/>
<evidence type="ECO:0000313" key="5">
    <source>
        <dbReference type="Proteomes" id="UP000236161"/>
    </source>
</evidence>
<evidence type="ECO:0000256" key="1">
    <source>
        <dbReference type="ARBA" id="ARBA00007692"/>
    </source>
</evidence>
<dbReference type="Gene3D" id="1.25.70.10">
    <property type="entry name" value="Transcription termination factor 3, mitochondrial"/>
    <property type="match status" value="1"/>
</dbReference>
<evidence type="ECO:0000256" key="2">
    <source>
        <dbReference type="ARBA" id="ARBA00022472"/>
    </source>
</evidence>
<keyword evidence="2" id="KW-0805">Transcription regulation</keyword>
<dbReference type="InterPro" id="IPR003690">
    <property type="entry name" value="MTERF"/>
</dbReference>
<dbReference type="GO" id="GO:0003676">
    <property type="term" value="F:nucleic acid binding"/>
    <property type="evidence" value="ECO:0007669"/>
    <property type="project" value="InterPro"/>
</dbReference>
<dbReference type="InterPro" id="IPR038538">
    <property type="entry name" value="MTERF_sf"/>
</dbReference>
<keyword evidence="2" id="KW-0806">Transcription termination</keyword>
<dbReference type="SMART" id="SM00733">
    <property type="entry name" value="Mterf"/>
    <property type="match status" value="7"/>
</dbReference>
<accession>A0A2I0AG46</accession>
<organism evidence="4 5">
    <name type="scientific">Apostasia shenzhenica</name>
    <dbReference type="NCBI Taxonomy" id="1088818"/>
    <lineage>
        <taxon>Eukaryota</taxon>
        <taxon>Viridiplantae</taxon>
        <taxon>Streptophyta</taxon>
        <taxon>Embryophyta</taxon>
        <taxon>Tracheophyta</taxon>
        <taxon>Spermatophyta</taxon>
        <taxon>Magnoliopsida</taxon>
        <taxon>Liliopsida</taxon>
        <taxon>Asparagales</taxon>
        <taxon>Orchidaceae</taxon>
        <taxon>Apostasioideae</taxon>
        <taxon>Apostasia</taxon>
    </lineage>
</organism>
<keyword evidence="5" id="KW-1185">Reference proteome</keyword>
<dbReference type="Proteomes" id="UP000236161">
    <property type="component" value="Unassembled WGS sequence"/>
</dbReference>
<name>A0A2I0AG46_9ASPA</name>
<proteinExistence type="inferred from homology"/>
<dbReference type="GO" id="GO:0006353">
    <property type="term" value="P:DNA-templated transcription termination"/>
    <property type="evidence" value="ECO:0007669"/>
    <property type="project" value="UniProtKB-KW"/>
</dbReference>
<evidence type="ECO:0000313" key="4">
    <source>
        <dbReference type="EMBL" id="PKA54498.1"/>
    </source>
</evidence>
<sequence>MADLPILRLEGKILAVVEKNPAVAATGDTCFRKSSQLSQILQLSYCARLGHVGAASVPRVLFGVSQPCATSKAKAYDADLVDEGIGEIPIGLLAAEREEAKAVLTLFLRKQGLSNAVAARMVNKSELFINHLISKLHAIHKSQYLVGIELTTVEIRSTLIPYLECLREENGNLLVDVVESFPSPPGREKASRPSPTTNIVNDYKKDRAVARASQQNADGLLPTNIQYLVELGMDLEEIKEISRRFPSFPYYSLDRKIKPLVDLLLDLGMAKSDIPTILHKRPQLCGISLSDNLKPMMTFLESFGVDKSQWAKVIYRFPALLTYSRQKVKSSVDFLSELGVSEKQIGKILTRCPHITSYSIDGKLRPTAEYFRSLGINPGTLVCKSPQTFGLSIEGNLRPLTEFFLEIGYSAQEVATMVSRYGSLYTFSLPANVMPKWDFFLSMDCYPRSELVKFPQYFGYSLNERIKPRFCQMKECGVIMVLNQMLSTSDGEFEKIIERKMCRIF</sequence>
<dbReference type="PANTHER" id="PTHR13068">
    <property type="entry name" value="CGI-12 PROTEIN-RELATED"/>
    <property type="match status" value="1"/>
</dbReference>
<dbReference type="EMBL" id="KZ451982">
    <property type="protein sequence ID" value="PKA54498.1"/>
    <property type="molecule type" value="Genomic_DNA"/>
</dbReference>
<evidence type="ECO:0000256" key="3">
    <source>
        <dbReference type="ARBA" id="ARBA00022946"/>
    </source>
</evidence>
<protein>
    <recommendedName>
        <fullName evidence="6">Transcription termination factor MTERF5, chloroplastic</fullName>
    </recommendedName>
</protein>
<comment type="similarity">
    <text evidence="1">Belongs to the mTERF family.</text>
</comment>
<gene>
    <name evidence="4" type="ORF">AXF42_Ash000332</name>
</gene>
<dbReference type="Pfam" id="PF02536">
    <property type="entry name" value="mTERF"/>
    <property type="match status" value="1"/>
</dbReference>
<dbReference type="PANTHER" id="PTHR13068:SF9">
    <property type="entry name" value="TRANSCRIPTION TERMINATION FACTOR MTERF5, CHLOROPLASTIC"/>
    <property type="match status" value="1"/>
</dbReference>
<keyword evidence="3" id="KW-0809">Transit peptide</keyword>
<evidence type="ECO:0008006" key="6">
    <source>
        <dbReference type="Google" id="ProtNLM"/>
    </source>
</evidence>
<dbReference type="STRING" id="1088818.A0A2I0AG46"/>
<dbReference type="AlphaFoldDB" id="A0A2I0AG46"/>
<keyword evidence="2" id="KW-0804">Transcription</keyword>
<reference evidence="4 5" key="1">
    <citation type="journal article" date="2017" name="Nature">
        <title>The Apostasia genome and the evolution of orchids.</title>
        <authorList>
            <person name="Zhang G.Q."/>
            <person name="Liu K.W."/>
            <person name="Li Z."/>
            <person name="Lohaus R."/>
            <person name="Hsiao Y.Y."/>
            <person name="Niu S.C."/>
            <person name="Wang J.Y."/>
            <person name="Lin Y.C."/>
            <person name="Xu Q."/>
            <person name="Chen L.J."/>
            <person name="Yoshida K."/>
            <person name="Fujiwara S."/>
            <person name="Wang Z.W."/>
            <person name="Zhang Y.Q."/>
            <person name="Mitsuda N."/>
            <person name="Wang M."/>
            <person name="Liu G.H."/>
            <person name="Pecoraro L."/>
            <person name="Huang H.X."/>
            <person name="Xiao X.J."/>
            <person name="Lin M."/>
            <person name="Wu X.Y."/>
            <person name="Wu W.L."/>
            <person name="Chen Y.Y."/>
            <person name="Chang S.B."/>
            <person name="Sakamoto S."/>
            <person name="Ohme-Takagi M."/>
            <person name="Yagi M."/>
            <person name="Zeng S.J."/>
            <person name="Shen C.Y."/>
            <person name="Yeh C.M."/>
            <person name="Luo Y.B."/>
            <person name="Tsai W.C."/>
            <person name="Van de Peer Y."/>
            <person name="Liu Z.J."/>
        </authorList>
    </citation>
    <scope>NUCLEOTIDE SEQUENCE [LARGE SCALE GENOMIC DNA]</scope>
    <source>
        <strain evidence="5">cv. Shenzhen</strain>
        <tissue evidence="4">Stem</tissue>
    </source>
</reference>